<reference evidence="1" key="1">
    <citation type="submission" date="2021-02" db="EMBL/GenBank/DDBJ databases">
        <authorList>
            <person name="Nowell W R."/>
        </authorList>
    </citation>
    <scope>NUCLEOTIDE SEQUENCE</scope>
</reference>
<protein>
    <submittedName>
        <fullName evidence="1">Uncharacterized protein</fullName>
    </submittedName>
</protein>
<evidence type="ECO:0000313" key="2">
    <source>
        <dbReference type="EMBL" id="CAF4251597.1"/>
    </source>
</evidence>
<evidence type="ECO:0000313" key="3">
    <source>
        <dbReference type="Proteomes" id="UP000677228"/>
    </source>
</evidence>
<sequence>MQKKQCPYALYITDTRSALIIFWIRSKLSAFFFNIIYSYEDYLSFILSWDPEWLNEAALQTGCLYKNCSTLTPTPVKERYLSFSEYQQATVPWLLEVEETWEN</sequence>
<dbReference type="AlphaFoldDB" id="A0A8S2FG96"/>
<dbReference type="Proteomes" id="UP000682733">
    <property type="component" value="Unassembled WGS sequence"/>
</dbReference>
<feature type="non-terminal residue" evidence="1">
    <location>
        <position position="1"/>
    </location>
</feature>
<gene>
    <name evidence="1" type="ORF">OVA965_LOCUS35114</name>
    <name evidence="2" type="ORF">TMI583_LOCUS36071</name>
</gene>
<evidence type="ECO:0000313" key="1">
    <source>
        <dbReference type="EMBL" id="CAF1457803.1"/>
    </source>
</evidence>
<proteinExistence type="predicted"/>
<dbReference type="Proteomes" id="UP000677228">
    <property type="component" value="Unassembled WGS sequence"/>
</dbReference>
<organism evidence="1 3">
    <name type="scientific">Didymodactylos carnosus</name>
    <dbReference type="NCBI Taxonomy" id="1234261"/>
    <lineage>
        <taxon>Eukaryota</taxon>
        <taxon>Metazoa</taxon>
        <taxon>Spiralia</taxon>
        <taxon>Gnathifera</taxon>
        <taxon>Rotifera</taxon>
        <taxon>Eurotatoria</taxon>
        <taxon>Bdelloidea</taxon>
        <taxon>Philodinida</taxon>
        <taxon>Philodinidae</taxon>
        <taxon>Didymodactylos</taxon>
    </lineage>
</organism>
<accession>A0A8S2FG96</accession>
<comment type="caution">
    <text evidence="1">The sequence shown here is derived from an EMBL/GenBank/DDBJ whole genome shotgun (WGS) entry which is preliminary data.</text>
</comment>
<dbReference type="EMBL" id="CAJOBA010052108">
    <property type="protein sequence ID" value="CAF4251597.1"/>
    <property type="molecule type" value="Genomic_DNA"/>
</dbReference>
<dbReference type="EMBL" id="CAJNOK010030255">
    <property type="protein sequence ID" value="CAF1457803.1"/>
    <property type="molecule type" value="Genomic_DNA"/>
</dbReference>
<name>A0A8S2FG96_9BILA</name>